<evidence type="ECO:0000313" key="2">
    <source>
        <dbReference type="EMBL" id="EAY31552.1"/>
    </source>
</evidence>
<evidence type="ECO:0000256" key="1">
    <source>
        <dbReference type="SAM" id="Phobius"/>
    </source>
</evidence>
<gene>
    <name evidence="2" type="ORF">M23134_05058</name>
</gene>
<dbReference type="RefSeq" id="WP_002693247.1">
    <property type="nucleotide sequence ID" value="NZ_AAWS01000002.1"/>
</dbReference>
<keyword evidence="3" id="KW-1185">Reference proteome</keyword>
<feature type="transmembrane region" description="Helical" evidence="1">
    <location>
        <begin position="12"/>
        <end position="34"/>
    </location>
</feature>
<evidence type="ECO:0000313" key="3">
    <source>
        <dbReference type="Proteomes" id="UP000004095"/>
    </source>
</evidence>
<feature type="transmembrane region" description="Helical" evidence="1">
    <location>
        <begin position="54"/>
        <end position="76"/>
    </location>
</feature>
<keyword evidence="1" id="KW-1133">Transmembrane helix</keyword>
<name>A1ZD13_MICM2</name>
<reference evidence="2 3" key="1">
    <citation type="submission" date="2007-01" db="EMBL/GenBank/DDBJ databases">
        <authorList>
            <person name="Haygood M."/>
            <person name="Podell S."/>
            <person name="Anderson C."/>
            <person name="Hopkinson B."/>
            <person name="Roe K."/>
            <person name="Barbeau K."/>
            <person name="Gaasterland T."/>
            <person name="Ferriera S."/>
            <person name="Johnson J."/>
            <person name="Kravitz S."/>
            <person name="Beeson K."/>
            <person name="Sutton G."/>
            <person name="Rogers Y.-H."/>
            <person name="Friedman R."/>
            <person name="Frazier M."/>
            <person name="Venter J.C."/>
        </authorList>
    </citation>
    <scope>NUCLEOTIDE SEQUENCE [LARGE SCALE GENOMIC DNA]</scope>
    <source>
        <strain evidence="2 3">ATCC 23134</strain>
    </source>
</reference>
<dbReference type="Proteomes" id="UP000004095">
    <property type="component" value="Unassembled WGS sequence"/>
</dbReference>
<accession>A1ZD13</accession>
<keyword evidence="1" id="KW-0812">Transmembrane</keyword>
<protein>
    <submittedName>
        <fullName evidence="2">Uncharacterized protein</fullName>
    </submittedName>
</protein>
<dbReference type="AlphaFoldDB" id="A1ZD13"/>
<proteinExistence type="predicted"/>
<dbReference type="EMBL" id="AAWS01000002">
    <property type="protein sequence ID" value="EAY31552.1"/>
    <property type="molecule type" value="Genomic_DNA"/>
</dbReference>
<keyword evidence="1" id="KW-0472">Membrane</keyword>
<sequence>MEDKQCQTEEVLSTPLSISLYILWVAFWALMMYYDYTHIVPYLYNTSSFWFNAGLYGEPYSLVWVLSMFAALFAVAPLRQGKMLGLLGGVLFVVVLLKPFTIAEVPRQTAKGFIVTHQVLLEQIVQAHAQPKASQTIDMNREVTRLGFDNFYVSNGLYHFSSLAGVGESAGFLWAQGDLVCPYRYCQKVAKNWYVYSTD</sequence>
<comment type="caution">
    <text evidence="2">The sequence shown here is derived from an EMBL/GenBank/DDBJ whole genome shotgun (WGS) entry which is preliminary data.</text>
</comment>
<feature type="transmembrane region" description="Helical" evidence="1">
    <location>
        <begin position="83"/>
        <end position="101"/>
    </location>
</feature>
<organism evidence="2 3">
    <name type="scientific">Microscilla marina ATCC 23134</name>
    <dbReference type="NCBI Taxonomy" id="313606"/>
    <lineage>
        <taxon>Bacteria</taxon>
        <taxon>Pseudomonadati</taxon>
        <taxon>Bacteroidota</taxon>
        <taxon>Cytophagia</taxon>
        <taxon>Cytophagales</taxon>
        <taxon>Microscillaceae</taxon>
        <taxon>Microscilla</taxon>
    </lineage>
</organism>